<sequence length="168" mass="19020">MDSEYLKKHLGKCLADGLAEVAEQRPANPVLYLAHWLYKYNSNVKQEAEVSCCLAKRTQTGVRLRKGRATDHCVFQDLILAALHLKVAEEQTGKPEDSIRVQSASAPQSDDLKPEETLPNEEQEEQMTEEEAQKSSSPRIQEQEKVAGCSSYQLINIYKRQKLSIFIL</sequence>
<name>A0A3B4ZMK3_9TELE</name>
<evidence type="ECO:0000256" key="11">
    <source>
        <dbReference type="SAM" id="MobiDB-lite"/>
    </source>
</evidence>
<comment type="subunit">
    <text evidence="9">Component of the axonemal radial spoke complex 1 (RS1), at least composed of spoke head proteins RSPH1, RSPH3, RSPH9 and the cilia-specific component RSPH4A or sperm-specific component RSPH6A, spoke stalk proteins RSPH14, DNAJB13, DYDC1, ROPN1L and NME5, and the anchor protein IQUB. Interacts with SH3GL3.</text>
</comment>
<evidence type="ECO:0000256" key="10">
    <source>
        <dbReference type="ARBA" id="ARBA00068754"/>
    </source>
</evidence>
<dbReference type="InterPro" id="IPR049630">
    <property type="entry name" value="DYDC-like_DD"/>
</dbReference>
<dbReference type="InterPro" id="IPR007858">
    <property type="entry name" value="Dpy-30_motif"/>
</dbReference>
<dbReference type="PANTHER" id="PTHR23356">
    <property type="entry name" value="DPY30-RELATED"/>
    <property type="match status" value="1"/>
</dbReference>
<evidence type="ECO:0000256" key="2">
    <source>
        <dbReference type="ARBA" id="ARBA00010849"/>
    </source>
</evidence>
<proteinExistence type="inferred from homology"/>
<evidence type="ECO:0000256" key="3">
    <source>
        <dbReference type="ARBA" id="ARBA00022490"/>
    </source>
</evidence>
<dbReference type="Ensembl" id="ENSSPAT00000009687.1">
    <property type="protein sequence ID" value="ENSSPAP00000009520.1"/>
    <property type="gene ID" value="ENSSPAG00000007245.1"/>
</dbReference>
<dbReference type="AlphaFoldDB" id="A0A3B4ZMK3"/>
<dbReference type="STRING" id="144197.ENSSPAP00000009520"/>
<comment type="similarity">
    <text evidence="2">Belongs to the dpy-30 family.</text>
</comment>
<keyword evidence="3" id="KW-0963">Cytoplasm</keyword>
<evidence type="ECO:0000256" key="5">
    <source>
        <dbReference type="ARBA" id="ARBA00023069"/>
    </source>
</evidence>
<dbReference type="GO" id="GO:0048188">
    <property type="term" value="C:Set1C/COMPASS complex"/>
    <property type="evidence" value="ECO:0007669"/>
    <property type="project" value="InterPro"/>
</dbReference>
<keyword evidence="7" id="KW-0966">Cell projection</keyword>
<evidence type="ECO:0000313" key="12">
    <source>
        <dbReference type="Ensembl" id="ENSSPAP00000009520.1"/>
    </source>
</evidence>
<evidence type="ECO:0000256" key="7">
    <source>
        <dbReference type="ARBA" id="ARBA00023273"/>
    </source>
</evidence>
<dbReference type="PANTHER" id="PTHR23356:SF16">
    <property type="entry name" value="DPY30 DOMAIN CONTAINING 2"/>
    <property type="match status" value="1"/>
</dbReference>
<dbReference type="FunFam" id="1.20.890.10:FF:000009">
    <property type="entry name" value="DPY30 domain-containing protein 1"/>
    <property type="match status" value="1"/>
</dbReference>
<reference evidence="12" key="1">
    <citation type="submission" date="2023-09" db="UniProtKB">
        <authorList>
            <consortium name="Ensembl"/>
        </authorList>
    </citation>
    <scope>IDENTIFICATION</scope>
</reference>
<feature type="compositionally biased region" description="Acidic residues" evidence="11">
    <location>
        <begin position="118"/>
        <end position="130"/>
    </location>
</feature>
<feature type="region of interest" description="Disordered" evidence="11">
    <location>
        <begin position="90"/>
        <end position="146"/>
    </location>
</feature>
<organism evidence="12">
    <name type="scientific">Stegastes partitus</name>
    <name type="common">bicolor damselfish</name>
    <dbReference type="NCBI Taxonomy" id="144197"/>
    <lineage>
        <taxon>Eukaryota</taxon>
        <taxon>Metazoa</taxon>
        <taxon>Chordata</taxon>
        <taxon>Craniata</taxon>
        <taxon>Vertebrata</taxon>
        <taxon>Euteleostomi</taxon>
        <taxon>Actinopterygii</taxon>
        <taxon>Neopterygii</taxon>
        <taxon>Teleostei</taxon>
        <taxon>Neoteleostei</taxon>
        <taxon>Acanthomorphata</taxon>
        <taxon>Ovalentaria</taxon>
        <taxon>Pomacentridae</taxon>
        <taxon>Stegastes</taxon>
    </lineage>
</organism>
<evidence type="ECO:0000256" key="9">
    <source>
        <dbReference type="ARBA" id="ARBA00062391"/>
    </source>
</evidence>
<evidence type="ECO:0000256" key="6">
    <source>
        <dbReference type="ARBA" id="ARBA00023212"/>
    </source>
</evidence>
<comment type="subcellular location">
    <subcellularLocation>
        <location evidence="1">Cytoplasm</location>
        <location evidence="1">Cytoskeleton</location>
        <location evidence="1">Flagellum axoneme</location>
    </subcellularLocation>
</comment>
<keyword evidence="5" id="KW-0969">Cilium</keyword>
<dbReference type="Pfam" id="PF05186">
    <property type="entry name" value="Dpy-30"/>
    <property type="match status" value="1"/>
</dbReference>
<comment type="function">
    <text evidence="8">Functions as part of axonemal radial spoke complexes that play an important part in the motility of sperm and cilia. Plays a crucial role during acrosome biogenesis.</text>
</comment>
<accession>A0A3B4ZMK3</accession>
<dbReference type="GeneTree" id="ENSGT00940000177267"/>
<feature type="compositionally biased region" description="Basic and acidic residues" evidence="11">
    <location>
        <begin position="90"/>
        <end position="99"/>
    </location>
</feature>
<dbReference type="CDD" id="cd22966">
    <property type="entry name" value="DD_DYDC-like"/>
    <property type="match status" value="1"/>
</dbReference>
<keyword evidence="6" id="KW-0206">Cytoskeleton</keyword>
<protein>
    <recommendedName>
        <fullName evidence="10">DPY30 domain-containing protein 1</fullName>
    </recommendedName>
</protein>
<evidence type="ECO:0000256" key="4">
    <source>
        <dbReference type="ARBA" id="ARBA00022846"/>
    </source>
</evidence>
<evidence type="ECO:0000256" key="1">
    <source>
        <dbReference type="ARBA" id="ARBA00004611"/>
    </source>
</evidence>
<dbReference type="Gene3D" id="1.20.890.10">
    <property type="entry name" value="cAMP-dependent protein kinase regulatory subunit, dimerization-anchoring domain"/>
    <property type="match status" value="1"/>
</dbReference>
<keyword evidence="4" id="KW-0282">Flagellum</keyword>
<evidence type="ECO:0000256" key="8">
    <source>
        <dbReference type="ARBA" id="ARBA00058296"/>
    </source>
</evidence>
<dbReference type="InterPro" id="IPR037856">
    <property type="entry name" value="Sdc1/DPY30"/>
</dbReference>